<dbReference type="PANTHER" id="PTHR15537">
    <property type="entry name" value="F-BOX ONLY PROTEIN 7"/>
    <property type="match status" value="1"/>
</dbReference>
<evidence type="ECO:0000313" key="5">
    <source>
        <dbReference type="Proteomes" id="UP000748531"/>
    </source>
</evidence>
<keyword evidence="5" id="KW-1185">Reference proteome</keyword>
<keyword evidence="2" id="KW-0812">Transmembrane</keyword>
<dbReference type="CDD" id="cd09917">
    <property type="entry name" value="F-box_SF"/>
    <property type="match status" value="1"/>
</dbReference>
<dbReference type="PROSITE" id="PS50181">
    <property type="entry name" value="FBOX"/>
    <property type="match status" value="1"/>
</dbReference>
<evidence type="ECO:0000313" key="4">
    <source>
        <dbReference type="EMBL" id="KAF5397344.1"/>
    </source>
</evidence>
<evidence type="ECO:0000259" key="3">
    <source>
        <dbReference type="PROSITE" id="PS50181"/>
    </source>
</evidence>
<dbReference type="AlphaFoldDB" id="A0A8J4WEM6"/>
<dbReference type="GO" id="GO:0019901">
    <property type="term" value="F:protein kinase binding"/>
    <property type="evidence" value="ECO:0007669"/>
    <property type="project" value="InterPro"/>
</dbReference>
<sequence>SRSATSIRERAAVLFSSFWFTFVSFECWINTLLAMKIRLKFRDKFHAHHVANADVELLELLQAISDLFRIDLSNVQISLNAKDYIGIPESGMSISEMGVVNGDIVYVKSLESLDDISQSMERELSLSVDSLHNSMAVSLCTVEILFTLPLYLFAIAKDLICVDHFPPRPSPTGSSVRIQFVYRSTPEVHIRFTLFTTGNLICLAASSQELNLARQLILPTRDHLTVSSISDLESHEKPSLLFKHLRTLACRIKDELIEPMLVDIHAKRGMPERMTLFNLPTELLTRILLFVPLRSLGQLMLCSRHLCEEIKFCAPVWRMHLAQFNAKKQPLLDAALSRQQRQSQSQPRPLTPIEPRLDSNEPCSDLQSTIVPDVIQSDTEDNVPAPDSTT</sequence>
<proteinExistence type="predicted"/>
<dbReference type="InterPro" id="IPR047118">
    <property type="entry name" value="Fbxo7"/>
</dbReference>
<gene>
    <name evidence="4" type="ORF">PHET_09763</name>
</gene>
<comment type="caution">
    <text evidence="4">The sequence shown here is derived from an EMBL/GenBank/DDBJ whole genome shotgun (WGS) entry which is preliminary data.</text>
</comment>
<feature type="transmembrane region" description="Helical" evidence="2">
    <location>
        <begin position="12"/>
        <end position="35"/>
    </location>
</feature>
<dbReference type="SUPFAM" id="SSF81383">
    <property type="entry name" value="F-box domain"/>
    <property type="match status" value="1"/>
</dbReference>
<dbReference type="EMBL" id="LUCH01006404">
    <property type="protein sequence ID" value="KAF5397344.1"/>
    <property type="molecule type" value="Genomic_DNA"/>
</dbReference>
<feature type="region of interest" description="Disordered" evidence="1">
    <location>
        <begin position="335"/>
        <end position="390"/>
    </location>
</feature>
<evidence type="ECO:0000256" key="2">
    <source>
        <dbReference type="SAM" id="Phobius"/>
    </source>
</evidence>
<dbReference type="OrthoDB" id="6249806at2759"/>
<dbReference type="InterPro" id="IPR036047">
    <property type="entry name" value="F-box-like_dom_sf"/>
</dbReference>
<accession>A0A8J4WEM6</accession>
<dbReference type="Pfam" id="PF00646">
    <property type="entry name" value="F-box"/>
    <property type="match status" value="1"/>
</dbReference>
<name>A0A8J4WEM6_9TREM</name>
<feature type="domain" description="F-box" evidence="3">
    <location>
        <begin position="273"/>
        <end position="320"/>
    </location>
</feature>
<evidence type="ECO:0000256" key="1">
    <source>
        <dbReference type="SAM" id="MobiDB-lite"/>
    </source>
</evidence>
<dbReference type="PANTHER" id="PTHR15537:SF2">
    <property type="entry name" value="F-BOX ONLY PROTEIN 7"/>
    <property type="match status" value="1"/>
</dbReference>
<keyword evidence="2" id="KW-1133">Transmembrane helix</keyword>
<dbReference type="InterPro" id="IPR029071">
    <property type="entry name" value="Ubiquitin-like_domsf"/>
</dbReference>
<dbReference type="InterPro" id="IPR001810">
    <property type="entry name" value="F-box_dom"/>
</dbReference>
<dbReference type="Gene3D" id="3.40.1000.30">
    <property type="match status" value="1"/>
</dbReference>
<feature type="compositionally biased region" description="Low complexity" evidence="1">
    <location>
        <begin position="337"/>
        <end position="348"/>
    </location>
</feature>
<reference evidence="4" key="1">
    <citation type="submission" date="2019-05" db="EMBL/GenBank/DDBJ databases">
        <title>Annotation for the trematode Paragonimus heterotremus.</title>
        <authorList>
            <person name="Choi Y.-J."/>
        </authorList>
    </citation>
    <scope>NUCLEOTIDE SEQUENCE</scope>
    <source>
        <strain evidence="4">LC</strain>
    </source>
</reference>
<dbReference type="GO" id="GO:1903599">
    <property type="term" value="P:positive regulation of autophagy of mitochondrion"/>
    <property type="evidence" value="ECO:0007669"/>
    <property type="project" value="TreeGrafter"/>
</dbReference>
<feature type="non-terminal residue" evidence="4">
    <location>
        <position position="1"/>
    </location>
</feature>
<dbReference type="SUPFAM" id="SSF54236">
    <property type="entry name" value="Ubiquitin-like"/>
    <property type="match status" value="1"/>
</dbReference>
<organism evidence="4 5">
    <name type="scientific">Paragonimus heterotremus</name>
    <dbReference type="NCBI Taxonomy" id="100268"/>
    <lineage>
        <taxon>Eukaryota</taxon>
        <taxon>Metazoa</taxon>
        <taxon>Spiralia</taxon>
        <taxon>Lophotrochozoa</taxon>
        <taxon>Platyhelminthes</taxon>
        <taxon>Trematoda</taxon>
        <taxon>Digenea</taxon>
        <taxon>Plagiorchiida</taxon>
        <taxon>Troglotremata</taxon>
        <taxon>Troglotrematidae</taxon>
        <taxon>Paragonimus</taxon>
    </lineage>
</organism>
<protein>
    <recommendedName>
        <fullName evidence="3">F-box domain-containing protein</fullName>
    </recommendedName>
</protein>
<dbReference type="Proteomes" id="UP000748531">
    <property type="component" value="Unassembled WGS sequence"/>
</dbReference>
<feature type="compositionally biased region" description="Polar residues" evidence="1">
    <location>
        <begin position="361"/>
        <end position="370"/>
    </location>
</feature>
<keyword evidence="2" id="KW-0472">Membrane</keyword>
<feature type="non-terminal residue" evidence="4">
    <location>
        <position position="390"/>
    </location>
</feature>